<organism evidence="3 4">
    <name type="scientific">Ceutorhynchus assimilis</name>
    <name type="common">cabbage seed weevil</name>
    <dbReference type="NCBI Taxonomy" id="467358"/>
    <lineage>
        <taxon>Eukaryota</taxon>
        <taxon>Metazoa</taxon>
        <taxon>Ecdysozoa</taxon>
        <taxon>Arthropoda</taxon>
        <taxon>Hexapoda</taxon>
        <taxon>Insecta</taxon>
        <taxon>Pterygota</taxon>
        <taxon>Neoptera</taxon>
        <taxon>Endopterygota</taxon>
        <taxon>Coleoptera</taxon>
        <taxon>Polyphaga</taxon>
        <taxon>Cucujiformia</taxon>
        <taxon>Curculionidae</taxon>
        <taxon>Ceutorhynchinae</taxon>
        <taxon>Ceutorhynchus</taxon>
    </lineage>
</organism>
<dbReference type="PROSITE" id="PS50053">
    <property type="entry name" value="UBIQUITIN_2"/>
    <property type="match status" value="1"/>
</dbReference>
<keyword evidence="4" id="KW-1185">Reference proteome</keyword>
<gene>
    <name evidence="3" type="ORF">CEUTPL_LOCUS57</name>
</gene>
<accession>A0A9N9MD58</accession>
<name>A0A9N9MD58_9CUCU</name>
<dbReference type="PANTHER" id="PTHR10562">
    <property type="entry name" value="SMALL UBIQUITIN-RELATED MODIFIER"/>
    <property type="match status" value="1"/>
</dbReference>
<dbReference type="InterPro" id="IPR022617">
    <property type="entry name" value="Rad60/SUMO-like_dom"/>
</dbReference>
<dbReference type="Gene3D" id="3.10.20.90">
    <property type="entry name" value="Phosphatidylinositol 3-kinase Catalytic Subunit, Chain A, domain 1"/>
    <property type="match status" value="1"/>
</dbReference>
<dbReference type="SUPFAM" id="SSF54236">
    <property type="entry name" value="Ubiquitin-like"/>
    <property type="match status" value="1"/>
</dbReference>
<feature type="domain" description="Ubiquitin-like" evidence="2">
    <location>
        <begin position="15"/>
        <end position="90"/>
    </location>
</feature>
<dbReference type="Pfam" id="PF11976">
    <property type="entry name" value="Rad60-SLD"/>
    <property type="match status" value="1"/>
</dbReference>
<evidence type="ECO:0000313" key="3">
    <source>
        <dbReference type="EMBL" id="CAG9759304.1"/>
    </source>
</evidence>
<dbReference type="EMBL" id="OU892277">
    <property type="protein sequence ID" value="CAG9759304.1"/>
    <property type="molecule type" value="Genomic_DNA"/>
</dbReference>
<dbReference type="Proteomes" id="UP001152799">
    <property type="component" value="Chromosome 1"/>
</dbReference>
<dbReference type="AlphaFoldDB" id="A0A9N9MD58"/>
<protein>
    <recommendedName>
        <fullName evidence="2">Ubiquitin-like domain-containing protein</fullName>
    </recommendedName>
</protein>
<dbReference type="InterPro" id="IPR000626">
    <property type="entry name" value="Ubiquitin-like_dom"/>
</dbReference>
<dbReference type="InterPro" id="IPR029071">
    <property type="entry name" value="Ubiquitin-like_domsf"/>
</dbReference>
<comment type="similarity">
    <text evidence="1">Belongs to the ubiquitin family. SUMO subfamily.</text>
</comment>
<proteinExistence type="inferred from homology"/>
<evidence type="ECO:0000313" key="4">
    <source>
        <dbReference type="Proteomes" id="UP001152799"/>
    </source>
</evidence>
<evidence type="ECO:0000259" key="2">
    <source>
        <dbReference type="PROSITE" id="PS50053"/>
    </source>
</evidence>
<reference evidence="3" key="1">
    <citation type="submission" date="2022-01" db="EMBL/GenBank/DDBJ databases">
        <authorList>
            <person name="King R."/>
        </authorList>
    </citation>
    <scope>NUCLEOTIDE SEQUENCE</scope>
</reference>
<dbReference type="OrthoDB" id="442921at2759"/>
<sequence length="90" mass="10367">MGGDHMTVEYKAEFINLKVLAEDRSIVICQVRRRTLLRNMMMKYSQQVGIPANLLLFRFDGKPINGTDRPFMLGLEEGDMIEVYRQQTAG</sequence>
<evidence type="ECO:0000256" key="1">
    <source>
        <dbReference type="ARBA" id="ARBA00009185"/>
    </source>
</evidence>